<evidence type="ECO:0000313" key="2">
    <source>
        <dbReference type="EMBL" id="TNV81072.1"/>
    </source>
</evidence>
<name>A0A8J8NT05_HALGN</name>
<dbReference type="AlphaFoldDB" id="A0A8J8NT05"/>
<comment type="caution">
    <text evidence="2">The sequence shown here is derived from an EMBL/GenBank/DDBJ whole genome shotgun (WGS) entry which is preliminary data.</text>
</comment>
<feature type="compositionally biased region" description="Basic and acidic residues" evidence="1">
    <location>
        <begin position="9"/>
        <end position="21"/>
    </location>
</feature>
<evidence type="ECO:0000256" key="1">
    <source>
        <dbReference type="SAM" id="MobiDB-lite"/>
    </source>
</evidence>
<feature type="compositionally biased region" description="Low complexity" evidence="1">
    <location>
        <begin position="22"/>
        <end position="33"/>
    </location>
</feature>
<feature type="region of interest" description="Disordered" evidence="1">
    <location>
        <begin position="1"/>
        <end position="42"/>
    </location>
</feature>
<evidence type="ECO:0000313" key="3">
    <source>
        <dbReference type="Proteomes" id="UP000785679"/>
    </source>
</evidence>
<gene>
    <name evidence="2" type="ORF">FGO68_gene10370</name>
</gene>
<proteinExistence type="predicted"/>
<dbReference type="EMBL" id="RRYP01006614">
    <property type="protein sequence ID" value="TNV81072.1"/>
    <property type="molecule type" value="Genomic_DNA"/>
</dbReference>
<keyword evidence="3" id="KW-1185">Reference proteome</keyword>
<dbReference type="Proteomes" id="UP000785679">
    <property type="component" value="Unassembled WGS sequence"/>
</dbReference>
<sequence length="76" mass="8574">MQKTFPNQRLKENIEAKRKSDQSPSKLSKQLSLNESFSSQSQQRNLTHICACSSKEVPCLSIQKSILYLQSMSAPS</sequence>
<accession>A0A8J8NT05</accession>
<reference evidence="2" key="1">
    <citation type="submission" date="2019-06" db="EMBL/GenBank/DDBJ databases">
        <authorList>
            <person name="Zheng W."/>
        </authorList>
    </citation>
    <scope>NUCLEOTIDE SEQUENCE</scope>
    <source>
        <strain evidence="2">QDHG01</strain>
    </source>
</reference>
<protein>
    <submittedName>
        <fullName evidence="2">Uncharacterized protein</fullName>
    </submittedName>
</protein>
<organism evidence="2 3">
    <name type="scientific">Halteria grandinella</name>
    <dbReference type="NCBI Taxonomy" id="5974"/>
    <lineage>
        <taxon>Eukaryota</taxon>
        <taxon>Sar</taxon>
        <taxon>Alveolata</taxon>
        <taxon>Ciliophora</taxon>
        <taxon>Intramacronucleata</taxon>
        <taxon>Spirotrichea</taxon>
        <taxon>Stichotrichia</taxon>
        <taxon>Sporadotrichida</taxon>
        <taxon>Halteriidae</taxon>
        <taxon>Halteria</taxon>
    </lineage>
</organism>